<evidence type="ECO:0000313" key="1">
    <source>
        <dbReference type="EMBL" id="TYK14527.1"/>
    </source>
</evidence>
<protein>
    <submittedName>
        <fullName evidence="1">Protein MNN4-like</fullName>
    </submittedName>
</protein>
<name>A0A5D3CRG3_CUCMM</name>
<reference evidence="1 2" key="1">
    <citation type="submission" date="2019-08" db="EMBL/GenBank/DDBJ databases">
        <title>Draft genome sequences of two oriental melons (Cucumis melo L. var makuwa).</title>
        <authorList>
            <person name="Kwon S.-Y."/>
        </authorList>
    </citation>
    <scope>NUCLEOTIDE SEQUENCE [LARGE SCALE GENOMIC DNA]</scope>
    <source>
        <strain evidence="2">cv. Chang Bougi</strain>
        <tissue evidence="1">Leaf</tissue>
    </source>
</reference>
<gene>
    <name evidence="1" type="ORF">E5676_scaffold552G00050</name>
</gene>
<dbReference type="Proteomes" id="UP000321947">
    <property type="component" value="Unassembled WGS sequence"/>
</dbReference>
<sequence length="191" mass="21747">MYYHDSNALILTQPIELSHEYSSNFLQTFVYSSLFQVADKQTNAIKRDSIELSSISTQGVGSEGQVKVQGVRVIVKEKKEVKLKEREELLNKVDQVSLSTVKGKAKKTSNEEFIEGFKRELGHLSPLEDDEVACPALKDLPKTAVKDEICTITSLNRMIDLYKNKAEDKHLRTKKMKKVDEVDEVEIENKE</sequence>
<proteinExistence type="predicted"/>
<dbReference type="EMBL" id="SSTD01009281">
    <property type="protein sequence ID" value="TYK14527.1"/>
    <property type="molecule type" value="Genomic_DNA"/>
</dbReference>
<evidence type="ECO:0000313" key="2">
    <source>
        <dbReference type="Proteomes" id="UP000321947"/>
    </source>
</evidence>
<organism evidence="1 2">
    <name type="scientific">Cucumis melo var. makuwa</name>
    <name type="common">Oriental melon</name>
    <dbReference type="NCBI Taxonomy" id="1194695"/>
    <lineage>
        <taxon>Eukaryota</taxon>
        <taxon>Viridiplantae</taxon>
        <taxon>Streptophyta</taxon>
        <taxon>Embryophyta</taxon>
        <taxon>Tracheophyta</taxon>
        <taxon>Spermatophyta</taxon>
        <taxon>Magnoliopsida</taxon>
        <taxon>eudicotyledons</taxon>
        <taxon>Gunneridae</taxon>
        <taxon>Pentapetalae</taxon>
        <taxon>rosids</taxon>
        <taxon>fabids</taxon>
        <taxon>Cucurbitales</taxon>
        <taxon>Cucurbitaceae</taxon>
        <taxon>Benincaseae</taxon>
        <taxon>Cucumis</taxon>
    </lineage>
</organism>
<dbReference type="AlphaFoldDB" id="A0A5D3CRG3"/>
<comment type="caution">
    <text evidence="1">The sequence shown here is derived from an EMBL/GenBank/DDBJ whole genome shotgun (WGS) entry which is preliminary data.</text>
</comment>
<accession>A0A5D3CRG3</accession>